<sequence>MSARLTIHREKVYFVVQSPCNRSWYADICSQCLSFDLNEVIDQCLQTLDLHKQIITLASPRQYFECRCCATVSRRVSNSKTTCANFPPRLLGHRRMVLHLLDVHNYGRTGYVSANRGREATCIHTSKYSNGKWAENGKATLAADHGANSWRGERSQLKGWGTPPHRLPHSGRALTLRHSMRLDGMLNCIFLYPASGTVTHRRRKPTNDYPLAMGCIPSRVVRERLEHATIDDLLQDNEVSSAWAGGEQSTGFAGRNDLKPLLSLEEGDTTLHHELVPFYDSWSRNPKSFVSLESDVRGLGYLTRIGRDVAPPKTKSVVKRVKRRFQWLFVYQASRIKRGYSYPEEWVRYGQQYDRLTSRLGIGCLFLCPRWCNRLPQEGNYFEEAIALLERLSIVANAARIDANRVGTSIRETLLQPLISGRVVNDQGATPKLHLASESVYNRIPVVVPYDSPILLYVQAGDIVGLRELWQIGLATIDTVDPYGLGLLYVRPTPQMEKWQGGEERQTDYPKAMATCKVLLDAGADVACTPIDTMLDCVLAQPTMSGKPDHTALRDVARLFGVPLDEAWGQYVESRGFTELHEVLLGIYGAEETLDEYLNRSATEGRLAGIIDVPDFSGRSALAWAVAYGWARAAAFLVAHGANVDQRTPSGPGELPVLHIALAGPASGEPTCDFLELFRCHYNFAALQSFAHQHKRSQLRRQNGCTGGSGKRGGSDAH</sequence>
<dbReference type="PROSITE" id="PS50088">
    <property type="entry name" value="ANK_REPEAT"/>
    <property type="match status" value="1"/>
</dbReference>
<organism evidence="3 4">
    <name type="scientific">Purpureocillium lilacinum</name>
    <name type="common">Paecilomyces lilacinus</name>
    <dbReference type="NCBI Taxonomy" id="33203"/>
    <lineage>
        <taxon>Eukaryota</taxon>
        <taxon>Fungi</taxon>
        <taxon>Dikarya</taxon>
        <taxon>Ascomycota</taxon>
        <taxon>Pezizomycotina</taxon>
        <taxon>Sordariomycetes</taxon>
        <taxon>Hypocreomycetidae</taxon>
        <taxon>Hypocreales</taxon>
        <taxon>Ophiocordycipitaceae</taxon>
        <taxon>Purpureocillium</taxon>
    </lineage>
</organism>
<protein>
    <submittedName>
        <fullName evidence="3">Ankyrin repeat domain-containing protein</fullName>
    </submittedName>
</protein>
<comment type="caution">
    <text evidence="3">The sequence shown here is derived from an EMBL/GenBank/DDBJ whole genome shotgun (WGS) entry which is preliminary data.</text>
</comment>
<dbReference type="Gene3D" id="1.25.40.20">
    <property type="entry name" value="Ankyrin repeat-containing domain"/>
    <property type="match status" value="1"/>
</dbReference>
<evidence type="ECO:0000256" key="1">
    <source>
        <dbReference type="PROSITE-ProRule" id="PRU00023"/>
    </source>
</evidence>
<evidence type="ECO:0000313" key="3">
    <source>
        <dbReference type="EMBL" id="OAQ57853.1"/>
    </source>
</evidence>
<dbReference type="SUPFAM" id="SSF48403">
    <property type="entry name" value="Ankyrin repeat"/>
    <property type="match status" value="1"/>
</dbReference>
<accession>A0A179EYE4</accession>
<dbReference type="InterPro" id="IPR036770">
    <property type="entry name" value="Ankyrin_rpt-contain_sf"/>
</dbReference>
<keyword evidence="1" id="KW-0040">ANK repeat</keyword>
<proteinExistence type="predicted"/>
<evidence type="ECO:0000313" key="4">
    <source>
        <dbReference type="Proteomes" id="UP000078340"/>
    </source>
</evidence>
<gene>
    <name evidence="3" type="ORF">VFPFJ_11715</name>
</gene>
<dbReference type="InterPro" id="IPR002110">
    <property type="entry name" value="Ankyrin_rpt"/>
</dbReference>
<name>A0A179EYE4_PURLI</name>
<dbReference type="EMBL" id="LSBI01000081">
    <property type="protein sequence ID" value="OAQ57853.1"/>
    <property type="molecule type" value="Genomic_DNA"/>
</dbReference>
<feature type="repeat" description="ANK" evidence="1">
    <location>
        <begin position="617"/>
        <end position="649"/>
    </location>
</feature>
<reference evidence="3 4" key="1">
    <citation type="submission" date="2016-02" db="EMBL/GenBank/DDBJ databases">
        <title>Biosynthesis of antibiotic leucinostatins and their inhibition on Phytophthora in bio-control Purpureocillium lilacinum.</title>
        <authorList>
            <person name="Wang G."/>
            <person name="Liu Z."/>
            <person name="Lin R."/>
            <person name="Li E."/>
            <person name="Mao Z."/>
            <person name="Ling J."/>
            <person name="Yin W."/>
            <person name="Xie B."/>
        </authorList>
    </citation>
    <scope>NUCLEOTIDE SEQUENCE [LARGE SCALE GENOMIC DNA]</scope>
    <source>
        <strain evidence="3">PLFJ-1</strain>
    </source>
</reference>
<feature type="region of interest" description="Disordered" evidence="2">
    <location>
        <begin position="698"/>
        <end position="718"/>
    </location>
</feature>
<dbReference type="Proteomes" id="UP000078340">
    <property type="component" value="Unassembled WGS sequence"/>
</dbReference>
<dbReference type="AlphaFoldDB" id="A0A179EYE4"/>
<dbReference type="Pfam" id="PF00023">
    <property type="entry name" value="Ank"/>
    <property type="match status" value="1"/>
</dbReference>
<evidence type="ECO:0000256" key="2">
    <source>
        <dbReference type="SAM" id="MobiDB-lite"/>
    </source>
</evidence>